<dbReference type="InterPro" id="IPR001394">
    <property type="entry name" value="Peptidase_C19_UCH"/>
</dbReference>
<dbReference type="EC" id="3.4.19.12" evidence="2"/>
<evidence type="ECO:0000259" key="3">
    <source>
        <dbReference type="PROSITE" id="PS50235"/>
    </source>
</evidence>
<evidence type="ECO:0000313" key="4">
    <source>
        <dbReference type="EMBL" id="CAF1138386.1"/>
    </source>
</evidence>
<evidence type="ECO:0000313" key="6">
    <source>
        <dbReference type="Proteomes" id="UP000663891"/>
    </source>
</evidence>
<name>A0A814RZ63_9BILA</name>
<dbReference type="EMBL" id="CAJOAY010002020">
    <property type="protein sequence ID" value="CAF3912318.1"/>
    <property type="molecule type" value="Genomic_DNA"/>
</dbReference>
<keyword evidence="2" id="KW-0378">Hydrolase</keyword>
<feature type="domain" description="USP" evidence="3">
    <location>
        <begin position="108"/>
        <end position="425"/>
    </location>
</feature>
<dbReference type="AlphaFoldDB" id="A0A814RZ63"/>
<dbReference type="InterPro" id="IPR050185">
    <property type="entry name" value="Ub_carboxyl-term_hydrolase"/>
</dbReference>
<dbReference type="PANTHER" id="PTHR21646">
    <property type="entry name" value="UBIQUITIN CARBOXYL-TERMINAL HYDROLASE"/>
    <property type="match status" value="1"/>
</dbReference>
<dbReference type="OrthoDB" id="292964at2759"/>
<dbReference type="PROSITE" id="PS50235">
    <property type="entry name" value="USP_3"/>
    <property type="match status" value="1"/>
</dbReference>
<proteinExistence type="inferred from homology"/>
<dbReference type="GO" id="GO:0006508">
    <property type="term" value="P:proteolysis"/>
    <property type="evidence" value="ECO:0007669"/>
    <property type="project" value="UniProtKB-KW"/>
</dbReference>
<dbReference type="CDD" id="cd02674">
    <property type="entry name" value="Peptidase_C19R"/>
    <property type="match status" value="1"/>
</dbReference>
<reference evidence="4" key="1">
    <citation type="submission" date="2021-02" db="EMBL/GenBank/DDBJ databases">
        <authorList>
            <person name="Nowell W R."/>
        </authorList>
    </citation>
    <scope>NUCLEOTIDE SEQUENCE</scope>
</reference>
<comment type="catalytic activity">
    <reaction evidence="1 2">
        <text>Thiol-dependent hydrolysis of ester, thioester, amide, peptide and isopeptide bonds formed by the C-terminal Gly of ubiquitin (a 76-residue protein attached to proteins as an intracellular targeting signal).</text>
        <dbReference type="EC" id="3.4.19.12"/>
    </reaction>
</comment>
<evidence type="ECO:0000256" key="2">
    <source>
        <dbReference type="RuleBase" id="RU366025"/>
    </source>
</evidence>
<keyword evidence="2" id="KW-0645">Protease</keyword>
<keyword evidence="2" id="KW-0788">Thiol protease</keyword>
<dbReference type="GO" id="GO:0016579">
    <property type="term" value="P:protein deubiquitination"/>
    <property type="evidence" value="ECO:0007669"/>
    <property type="project" value="InterPro"/>
</dbReference>
<gene>
    <name evidence="5" type="ORF">OKA104_LOCUS24794</name>
    <name evidence="4" type="ORF">VCS650_LOCUS22124</name>
</gene>
<dbReference type="PROSITE" id="PS00973">
    <property type="entry name" value="USP_2"/>
    <property type="match status" value="1"/>
</dbReference>
<accession>A0A814RZ63</accession>
<evidence type="ECO:0000313" key="5">
    <source>
        <dbReference type="EMBL" id="CAF3912318.1"/>
    </source>
</evidence>
<protein>
    <recommendedName>
        <fullName evidence="2">Ubiquitin carboxyl-terminal hydrolase</fullName>
        <ecNumber evidence="2">3.4.19.12</ecNumber>
    </recommendedName>
</protein>
<dbReference type="GO" id="GO:0004843">
    <property type="term" value="F:cysteine-type deubiquitinase activity"/>
    <property type="evidence" value="ECO:0007669"/>
    <property type="project" value="UniProtKB-UniRule"/>
</dbReference>
<evidence type="ECO:0000256" key="1">
    <source>
        <dbReference type="ARBA" id="ARBA00000707"/>
    </source>
</evidence>
<dbReference type="EMBL" id="CAJNON010000246">
    <property type="protein sequence ID" value="CAF1138386.1"/>
    <property type="molecule type" value="Genomic_DNA"/>
</dbReference>
<sequence>METQRSIQIKICASRSSSLEWQYKTMEDTYTAAMLKANIIEKFKLEKCSTVYCLSYLTSDASDTTWKTLKIEDENQTLVDLSIGKHYLVTCVPSKLSEKQISRVYPLPGLENLGNTCYMNSALQCLNHVQPFFDYFRDTTNKSLLDDKNTGKETTSTIMELYIKLIDSLCSAHVECIVPIEFHMQFGQLAPRFFNQHQHDSVEFLNILLDIFHEDLMKILKRDETIVSKTFHGQIRTVVTCMLCGEELPTDDSFSFLPLPIPEENKKVKSSRNRSCKLDQCFQTFLQGEHIGNHGQWYCEHCHKLTDAKKTLYLKTLPPVLILQLKRFNYDLQSYAKNDTFIEYDLDNLDINEYVVQADRDKSIRYDLIAVSNHWGDLIGGHYVTYAKLPETQDWYKYNDCRVSKMDKNIHKNNFSAYILVYQQQEKCSTNGIAV</sequence>
<organism evidence="4 6">
    <name type="scientific">Adineta steineri</name>
    <dbReference type="NCBI Taxonomy" id="433720"/>
    <lineage>
        <taxon>Eukaryota</taxon>
        <taxon>Metazoa</taxon>
        <taxon>Spiralia</taxon>
        <taxon>Gnathifera</taxon>
        <taxon>Rotifera</taxon>
        <taxon>Eurotatoria</taxon>
        <taxon>Bdelloidea</taxon>
        <taxon>Adinetida</taxon>
        <taxon>Adinetidae</taxon>
        <taxon>Adineta</taxon>
    </lineage>
</organism>
<dbReference type="PROSITE" id="PS00972">
    <property type="entry name" value="USP_1"/>
    <property type="match status" value="1"/>
</dbReference>
<dbReference type="Proteomes" id="UP000663881">
    <property type="component" value="Unassembled WGS sequence"/>
</dbReference>
<dbReference type="InterPro" id="IPR038765">
    <property type="entry name" value="Papain-like_cys_pep_sf"/>
</dbReference>
<dbReference type="Proteomes" id="UP000663891">
    <property type="component" value="Unassembled WGS sequence"/>
</dbReference>
<dbReference type="Pfam" id="PF00443">
    <property type="entry name" value="UCH"/>
    <property type="match status" value="1"/>
</dbReference>
<dbReference type="SUPFAM" id="SSF54001">
    <property type="entry name" value="Cysteine proteinases"/>
    <property type="match status" value="1"/>
</dbReference>
<comment type="caution">
    <text evidence="4">The sequence shown here is derived from an EMBL/GenBank/DDBJ whole genome shotgun (WGS) entry which is preliminary data.</text>
</comment>
<comment type="similarity">
    <text evidence="2">Belongs to the peptidase C19 family.</text>
</comment>
<dbReference type="InterPro" id="IPR018200">
    <property type="entry name" value="USP_CS"/>
</dbReference>
<dbReference type="InterPro" id="IPR028889">
    <property type="entry name" value="USP"/>
</dbReference>
<dbReference type="Gene3D" id="3.90.70.10">
    <property type="entry name" value="Cysteine proteinases"/>
    <property type="match status" value="1"/>
</dbReference>
<keyword evidence="2" id="KW-0833">Ubl conjugation pathway</keyword>